<evidence type="ECO:0000259" key="3">
    <source>
        <dbReference type="PROSITE" id="PS51083"/>
    </source>
</evidence>
<feature type="region of interest" description="Disordered" evidence="2">
    <location>
        <begin position="62"/>
        <end position="107"/>
    </location>
</feature>
<evidence type="ECO:0000313" key="4">
    <source>
        <dbReference type="EMBL" id="KIN02522.1"/>
    </source>
</evidence>
<dbReference type="Gene3D" id="3.30.60.190">
    <property type="match status" value="1"/>
</dbReference>
<dbReference type="Pfam" id="PF04438">
    <property type="entry name" value="zf-HIT"/>
    <property type="match status" value="1"/>
</dbReference>
<evidence type="ECO:0000256" key="1">
    <source>
        <dbReference type="PROSITE-ProRule" id="PRU00453"/>
    </source>
</evidence>
<evidence type="ECO:0000256" key="2">
    <source>
        <dbReference type="SAM" id="MobiDB-lite"/>
    </source>
</evidence>
<feature type="region of interest" description="Disordered" evidence="2">
    <location>
        <begin position="1"/>
        <end position="21"/>
    </location>
</feature>
<sequence length="209" mass="23067">MAQTDEKLKYPGDVENSSTTPTTPITLKIKKICGVCNKNEARYKCPRCFRPYCSLSCSTNHKPTHANDPHPSPPKSHPSISPMKQPTSAPRAGTVSAAGTKSPFSALENSSELQELFRRYPRLPEQLSSILSATLPPSAQDAVHAHNQPEPQYRDYSKRGYGRKKKEPWSHDRGIEMGVQALARAREEGGVEGEGIREFSALVLRIVEG</sequence>
<dbReference type="InterPro" id="IPR007529">
    <property type="entry name" value="Znf_HIT"/>
</dbReference>
<keyword evidence="5" id="KW-1185">Reference proteome</keyword>
<dbReference type="Proteomes" id="UP000054321">
    <property type="component" value="Unassembled WGS sequence"/>
</dbReference>
<dbReference type="OrthoDB" id="18412at2759"/>
<name>A0A0C3HJL1_OIDMZ</name>
<evidence type="ECO:0000313" key="5">
    <source>
        <dbReference type="Proteomes" id="UP000054321"/>
    </source>
</evidence>
<dbReference type="InParanoid" id="A0A0C3HJL1"/>
<accession>A0A0C3HJL1</accession>
<protein>
    <recommendedName>
        <fullName evidence="3">HIT-type domain-containing protein</fullName>
    </recommendedName>
</protein>
<feature type="non-terminal residue" evidence="4">
    <location>
        <position position="209"/>
    </location>
</feature>
<dbReference type="FunCoup" id="A0A0C3HJL1">
    <property type="interactions" value="99"/>
</dbReference>
<feature type="compositionally biased region" description="Polar residues" evidence="2">
    <location>
        <begin position="97"/>
        <end position="107"/>
    </location>
</feature>
<reference evidence="5" key="2">
    <citation type="submission" date="2015-01" db="EMBL/GenBank/DDBJ databases">
        <title>Evolutionary Origins and Diversification of the Mycorrhizal Mutualists.</title>
        <authorList>
            <consortium name="DOE Joint Genome Institute"/>
            <consortium name="Mycorrhizal Genomics Consortium"/>
            <person name="Kohler A."/>
            <person name="Kuo A."/>
            <person name="Nagy L.G."/>
            <person name="Floudas D."/>
            <person name="Copeland A."/>
            <person name="Barry K.W."/>
            <person name="Cichocki N."/>
            <person name="Veneault-Fourrey C."/>
            <person name="LaButti K."/>
            <person name="Lindquist E.A."/>
            <person name="Lipzen A."/>
            <person name="Lundell T."/>
            <person name="Morin E."/>
            <person name="Murat C."/>
            <person name="Riley R."/>
            <person name="Ohm R."/>
            <person name="Sun H."/>
            <person name="Tunlid A."/>
            <person name="Henrissat B."/>
            <person name="Grigoriev I.V."/>
            <person name="Hibbett D.S."/>
            <person name="Martin F."/>
        </authorList>
    </citation>
    <scope>NUCLEOTIDE SEQUENCE [LARGE SCALE GENOMIC DNA]</scope>
    <source>
        <strain evidence="5">Zn</strain>
    </source>
</reference>
<dbReference type="InterPro" id="IPR013087">
    <property type="entry name" value="Znf_C2H2_type"/>
</dbReference>
<keyword evidence="1" id="KW-0863">Zinc-finger</keyword>
<organism evidence="4 5">
    <name type="scientific">Oidiodendron maius (strain Zn)</name>
    <dbReference type="NCBI Taxonomy" id="913774"/>
    <lineage>
        <taxon>Eukaryota</taxon>
        <taxon>Fungi</taxon>
        <taxon>Dikarya</taxon>
        <taxon>Ascomycota</taxon>
        <taxon>Pezizomycotina</taxon>
        <taxon>Leotiomycetes</taxon>
        <taxon>Leotiomycetes incertae sedis</taxon>
        <taxon>Myxotrichaceae</taxon>
        <taxon>Oidiodendron</taxon>
    </lineage>
</organism>
<dbReference type="PROSITE" id="PS51083">
    <property type="entry name" value="ZF_HIT"/>
    <property type="match status" value="1"/>
</dbReference>
<gene>
    <name evidence="4" type="ORF">OIDMADRAFT_195029</name>
</gene>
<dbReference type="STRING" id="913774.A0A0C3HJL1"/>
<dbReference type="CDD" id="cd23024">
    <property type="entry name" value="zf-HIT_ZNHIT2-3"/>
    <property type="match status" value="1"/>
</dbReference>
<dbReference type="AlphaFoldDB" id="A0A0C3HJL1"/>
<dbReference type="HOGENOM" id="CLU_063513_2_1_1"/>
<keyword evidence="1" id="KW-0862">Zinc</keyword>
<keyword evidence="1" id="KW-0479">Metal-binding</keyword>
<dbReference type="GO" id="GO:0008270">
    <property type="term" value="F:zinc ion binding"/>
    <property type="evidence" value="ECO:0007669"/>
    <property type="project" value="UniProtKB-UniRule"/>
</dbReference>
<feature type="region of interest" description="Disordered" evidence="2">
    <location>
        <begin position="142"/>
        <end position="169"/>
    </location>
</feature>
<feature type="compositionally biased region" description="Basic and acidic residues" evidence="2">
    <location>
        <begin position="1"/>
        <end position="12"/>
    </location>
</feature>
<feature type="domain" description="HIT-type" evidence="3">
    <location>
        <begin position="33"/>
        <end position="66"/>
    </location>
</feature>
<proteinExistence type="predicted"/>
<dbReference type="EMBL" id="KN832874">
    <property type="protein sequence ID" value="KIN02522.1"/>
    <property type="molecule type" value="Genomic_DNA"/>
</dbReference>
<dbReference type="SUPFAM" id="SSF144232">
    <property type="entry name" value="HIT/MYND zinc finger-like"/>
    <property type="match status" value="1"/>
</dbReference>
<dbReference type="PROSITE" id="PS00028">
    <property type="entry name" value="ZINC_FINGER_C2H2_1"/>
    <property type="match status" value="1"/>
</dbReference>
<reference evidence="4 5" key="1">
    <citation type="submission" date="2014-04" db="EMBL/GenBank/DDBJ databases">
        <authorList>
            <consortium name="DOE Joint Genome Institute"/>
            <person name="Kuo A."/>
            <person name="Martino E."/>
            <person name="Perotto S."/>
            <person name="Kohler A."/>
            <person name="Nagy L.G."/>
            <person name="Floudas D."/>
            <person name="Copeland A."/>
            <person name="Barry K.W."/>
            <person name="Cichocki N."/>
            <person name="Veneault-Fourrey C."/>
            <person name="LaButti K."/>
            <person name="Lindquist E.A."/>
            <person name="Lipzen A."/>
            <person name="Lundell T."/>
            <person name="Morin E."/>
            <person name="Murat C."/>
            <person name="Sun H."/>
            <person name="Tunlid A."/>
            <person name="Henrissat B."/>
            <person name="Grigoriev I.V."/>
            <person name="Hibbett D.S."/>
            <person name="Martin F."/>
            <person name="Nordberg H.P."/>
            <person name="Cantor M.N."/>
            <person name="Hua S.X."/>
        </authorList>
    </citation>
    <scope>NUCLEOTIDE SEQUENCE [LARGE SCALE GENOMIC DNA]</scope>
    <source>
        <strain evidence="4 5">Zn</strain>
    </source>
</reference>